<dbReference type="Proteomes" id="UP000005222">
    <property type="component" value="Chromosome J"/>
</dbReference>
<reference evidence="1 2" key="1">
    <citation type="journal article" date="2012" name="G3 (Bethesda)">
        <title>Pichia sorbitophila, an interspecies yeast hybrid reveals early steps of genome resolution following polyploidization.</title>
        <authorList>
            <person name="Leh Louis V."/>
            <person name="Despons L."/>
            <person name="Friedrich A."/>
            <person name="Martin T."/>
            <person name="Durrens P."/>
            <person name="Casaregola S."/>
            <person name="Neuveglise C."/>
            <person name="Fairhead C."/>
            <person name="Marck C."/>
            <person name="Cruz J.A."/>
            <person name="Straub M.L."/>
            <person name="Kugler V."/>
            <person name="Sacerdot C."/>
            <person name="Uzunov Z."/>
            <person name="Thierry A."/>
            <person name="Weiss S."/>
            <person name="Bleykasten C."/>
            <person name="De Montigny J."/>
            <person name="Jacques N."/>
            <person name="Jung P."/>
            <person name="Lemaire M."/>
            <person name="Mallet S."/>
            <person name="Morel G."/>
            <person name="Richard G.F."/>
            <person name="Sarkar A."/>
            <person name="Savel G."/>
            <person name="Schacherer J."/>
            <person name="Seret M.L."/>
            <person name="Talla E."/>
            <person name="Samson G."/>
            <person name="Jubin C."/>
            <person name="Poulain J."/>
            <person name="Vacherie B."/>
            <person name="Barbe V."/>
            <person name="Pelletier E."/>
            <person name="Sherman D.J."/>
            <person name="Westhof E."/>
            <person name="Weissenbach J."/>
            <person name="Baret P.V."/>
            <person name="Wincker P."/>
            <person name="Gaillardin C."/>
            <person name="Dujon B."/>
            <person name="Souciet J.L."/>
        </authorList>
    </citation>
    <scope>NUCLEOTIDE SEQUENCE [LARGE SCALE GENOMIC DNA]</scope>
    <source>
        <strain evidence="2">ATCC MYA-4447 / BCRC 22081 / CBS 7064 / NBRC 10061 / NRRL Y-12695</strain>
    </source>
</reference>
<evidence type="ECO:0000313" key="1">
    <source>
        <dbReference type="EMBL" id="CCE82558.1"/>
    </source>
</evidence>
<name>G8YC77_PICSO</name>
<dbReference type="InParanoid" id="G8YC77"/>
<organism evidence="1 2">
    <name type="scientific">Pichia sorbitophila (strain ATCC MYA-4447 / BCRC 22081 / CBS 7064 / NBRC 10061 / NRRL Y-12695)</name>
    <name type="common">Hybrid yeast</name>
    <dbReference type="NCBI Taxonomy" id="559304"/>
    <lineage>
        <taxon>Eukaryota</taxon>
        <taxon>Fungi</taxon>
        <taxon>Dikarya</taxon>
        <taxon>Ascomycota</taxon>
        <taxon>Saccharomycotina</taxon>
        <taxon>Pichiomycetes</taxon>
        <taxon>Debaryomycetaceae</taxon>
        <taxon>Millerozyma</taxon>
    </lineage>
</organism>
<dbReference type="STRING" id="559304.G8YC77"/>
<dbReference type="AlphaFoldDB" id="G8YC77"/>
<evidence type="ECO:0000313" key="2">
    <source>
        <dbReference type="Proteomes" id="UP000005222"/>
    </source>
</evidence>
<protein>
    <submittedName>
        <fullName evidence="1">Piso0_002288 protein</fullName>
    </submittedName>
</protein>
<keyword evidence="2" id="KW-1185">Reference proteome</keyword>
<dbReference type="EMBL" id="FO082050">
    <property type="protein sequence ID" value="CCE82558.1"/>
    <property type="molecule type" value="Genomic_DNA"/>
</dbReference>
<dbReference type="Gene3D" id="3.80.10.10">
    <property type="entry name" value="Ribonuclease Inhibitor"/>
    <property type="match status" value="1"/>
</dbReference>
<dbReference type="eggNOG" id="ENOG502RPU7">
    <property type="taxonomic scope" value="Eukaryota"/>
</dbReference>
<accession>G8YC77</accession>
<gene>
    <name evidence="1" type="primary">Piso0_002288</name>
    <name evidence="1" type="ORF">GNLVRS01_PISO0J08765g</name>
</gene>
<dbReference type="OrthoDB" id="4026135at2759"/>
<dbReference type="InterPro" id="IPR032675">
    <property type="entry name" value="LRR_dom_sf"/>
</dbReference>
<proteinExistence type="predicted"/>
<dbReference type="HOGENOM" id="CLU_473257_0_0_1"/>
<sequence>MDCLSSESKSKPTAGFLDLPEEIIYEIITWLTKGVVNTRGKADLANEGSETPDSVFVPNPVKIGEYYKDVLLLSSTCSYLRVLLGPFLFESTSLVRKNQLDAVLCNPKPLEVYSDSKRYHREYFKEILGTNFSECSKADLARDSFKIAVNGDQSFQSKFRKQISMNNYVEYLECNNASLKNLDLSYFPKVRSLKILDSGLCNANEEIYPLSNIPNLDYLSVTATTLKNSSAHSSVPRLKRLDLLCDFNELRPGCDLKEITSSFNRESCDLQELNVFVNFTYALTYSEVLQFIQTVAKQCKELRSISFRLTRRRGVSSEQGTTWKIFDAGSSGAYFIDTLNLCQNLRLFSLDLQLLEAMDYSTNILDLNYQVREASTSSHSSRRNKISLTLIDPSLSTPKFVVRSRNIVSYVVQALQVGDLHFLYGEVVEQCHLQSLNVVTNFVEFLSIPHGSSSLYDGISRISTEKCWSVSDDTCRREHYHKLLSELGEKNINRERRAQLQQKISSCFAWTRISYNSPRYRIKEFFDVHYVSMPLLNYFQSFAEHNLVRELNLAEIPELQSEVTIPSIKLSASPVKEPVYSTFWSVESSLVDMEQYSLKQKKLSRIWYD</sequence>